<proteinExistence type="predicted"/>
<accession>A0A3N5BTN9</accession>
<dbReference type="AlphaFoldDB" id="A0A3N5BTN9"/>
<dbReference type="Proteomes" id="UP000282654">
    <property type="component" value="Unassembled WGS sequence"/>
</dbReference>
<evidence type="ECO:0000256" key="1">
    <source>
        <dbReference type="SAM" id="Phobius"/>
    </source>
</evidence>
<dbReference type="InterPro" id="IPR010001">
    <property type="entry name" value="BofA"/>
</dbReference>
<evidence type="ECO:0000313" key="2">
    <source>
        <dbReference type="EMBL" id="RPF47151.1"/>
    </source>
</evidence>
<sequence>MDWDWKMLVFGGIGLLGLYLIGSALIAPLRLLVRLLVGLVVGGLLLALVNLVGAIFNLHIAVNPLTMLTAGVFPVPGLILLTLLAIFVA</sequence>
<keyword evidence="1" id="KW-1133">Transmembrane helix</keyword>
<dbReference type="RefSeq" id="WP_245963094.1">
    <property type="nucleotide sequence ID" value="NZ_DAITJO010000104.1"/>
</dbReference>
<gene>
    <name evidence="2" type="ORF">EDD75_1428</name>
</gene>
<keyword evidence="3" id="KW-1185">Reference proteome</keyword>
<protein>
    <submittedName>
        <fullName evidence="2">Inhibitor of the pro-sigma K processing machinery</fullName>
    </submittedName>
</protein>
<feature type="transmembrane region" description="Helical" evidence="1">
    <location>
        <begin position="7"/>
        <end position="29"/>
    </location>
</feature>
<keyword evidence="1" id="KW-0472">Membrane</keyword>
<dbReference type="EMBL" id="RKRE01000002">
    <property type="protein sequence ID" value="RPF47151.1"/>
    <property type="molecule type" value="Genomic_DNA"/>
</dbReference>
<organism evidence="2 3">
    <name type="scientific">Thermodesulfitimonas autotrophica</name>
    <dbReference type="NCBI Taxonomy" id="1894989"/>
    <lineage>
        <taxon>Bacteria</taxon>
        <taxon>Bacillati</taxon>
        <taxon>Bacillota</taxon>
        <taxon>Clostridia</taxon>
        <taxon>Thermoanaerobacterales</taxon>
        <taxon>Thermoanaerobacteraceae</taxon>
        <taxon>Thermodesulfitimonas</taxon>
    </lineage>
</organism>
<feature type="transmembrane region" description="Helical" evidence="1">
    <location>
        <begin position="35"/>
        <end position="58"/>
    </location>
</feature>
<dbReference type="Pfam" id="PF07441">
    <property type="entry name" value="BofA"/>
    <property type="match status" value="1"/>
</dbReference>
<name>A0A3N5BTN9_9THEO</name>
<reference evidence="2 3" key="1">
    <citation type="submission" date="2018-11" db="EMBL/GenBank/DDBJ databases">
        <title>Genomic Encyclopedia of Type Strains, Phase IV (KMG-IV): sequencing the most valuable type-strain genomes for metagenomic binning, comparative biology and taxonomic classification.</title>
        <authorList>
            <person name="Goeker M."/>
        </authorList>
    </citation>
    <scope>NUCLEOTIDE SEQUENCE [LARGE SCALE GENOMIC DNA]</scope>
    <source>
        <strain evidence="2 3">DSM 102936</strain>
    </source>
</reference>
<comment type="caution">
    <text evidence="2">The sequence shown here is derived from an EMBL/GenBank/DDBJ whole genome shotgun (WGS) entry which is preliminary data.</text>
</comment>
<feature type="transmembrane region" description="Helical" evidence="1">
    <location>
        <begin position="65"/>
        <end position="88"/>
    </location>
</feature>
<evidence type="ECO:0000313" key="3">
    <source>
        <dbReference type="Proteomes" id="UP000282654"/>
    </source>
</evidence>
<keyword evidence="1" id="KW-0812">Transmembrane</keyword>